<keyword evidence="3" id="KW-1185">Reference proteome</keyword>
<gene>
    <name evidence="2" type="ORF">F4559_002977</name>
</gene>
<keyword evidence="1" id="KW-1133">Transmembrane helix</keyword>
<reference evidence="2 3" key="1">
    <citation type="submission" date="2020-08" db="EMBL/GenBank/DDBJ databases">
        <title>Sequencing the genomes of 1000 actinobacteria strains.</title>
        <authorList>
            <person name="Klenk H.-P."/>
        </authorList>
    </citation>
    <scope>NUCLEOTIDE SEQUENCE [LARGE SCALE GENOMIC DNA]</scope>
    <source>
        <strain evidence="2 3">DSM 45084</strain>
    </source>
</reference>
<dbReference type="Proteomes" id="UP000542674">
    <property type="component" value="Unassembled WGS sequence"/>
</dbReference>
<evidence type="ECO:0000313" key="2">
    <source>
        <dbReference type="EMBL" id="MBB4965618.1"/>
    </source>
</evidence>
<accession>A0A7W7T300</accession>
<feature type="transmembrane region" description="Helical" evidence="1">
    <location>
        <begin position="22"/>
        <end position="39"/>
    </location>
</feature>
<protein>
    <submittedName>
        <fullName evidence="2">Uncharacterized protein</fullName>
    </submittedName>
</protein>
<sequence length="40" mass="4151">MRPPVSADEWLFHFNGSVPGSLVYHAIAAAVLSVGGVRAA</sequence>
<dbReference type="RefSeq" id="WP_281386312.1">
    <property type="nucleotide sequence ID" value="NZ_BAABAI010000029.1"/>
</dbReference>
<keyword evidence="1" id="KW-0472">Membrane</keyword>
<evidence type="ECO:0000256" key="1">
    <source>
        <dbReference type="SAM" id="Phobius"/>
    </source>
</evidence>
<dbReference type="EMBL" id="JACHJS010000001">
    <property type="protein sequence ID" value="MBB4965618.1"/>
    <property type="molecule type" value="Genomic_DNA"/>
</dbReference>
<comment type="caution">
    <text evidence="2">The sequence shown here is derived from an EMBL/GenBank/DDBJ whole genome shotgun (WGS) entry which is preliminary data.</text>
</comment>
<name>A0A7W7T300_9PSEU</name>
<proteinExistence type="predicted"/>
<keyword evidence="1" id="KW-0812">Transmembrane</keyword>
<organism evidence="2 3">
    <name type="scientific">Saccharothrix violaceirubra</name>
    <dbReference type="NCBI Taxonomy" id="413306"/>
    <lineage>
        <taxon>Bacteria</taxon>
        <taxon>Bacillati</taxon>
        <taxon>Actinomycetota</taxon>
        <taxon>Actinomycetes</taxon>
        <taxon>Pseudonocardiales</taxon>
        <taxon>Pseudonocardiaceae</taxon>
        <taxon>Saccharothrix</taxon>
    </lineage>
</organism>
<dbReference type="AlphaFoldDB" id="A0A7W7T300"/>
<evidence type="ECO:0000313" key="3">
    <source>
        <dbReference type="Proteomes" id="UP000542674"/>
    </source>
</evidence>